<dbReference type="InterPro" id="IPR011044">
    <property type="entry name" value="Quino_amine_DH_bsu"/>
</dbReference>
<dbReference type="Gene3D" id="2.180.10.10">
    <property type="entry name" value="RHS repeat-associated core"/>
    <property type="match status" value="2"/>
</dbReference>
<name>A0ABT5CDJ7_9BACT</name>
<dbReference type="NCBIfam" id="TIGR03696">
    <property type="entry name" value="Rhs_assc_core"/>
    <property type="match status" value="1"/>
</dbReference>
<dbReference type="InterPro" id="IPR056823">
    <property type="entry name" value="TEN-like_YD-shell"/>
</dbReference>
<dbReference type="Pfam" id="PF05593">
    <property type="entry name" value="RHS_repeat"/>
    <property type="match status" value="1"/>
</dbReference>
<dbReference type="Proteomes" id="UP001217485">
    <property type="component" value="Unassembled WGS sequence"/>
</dbReference>
<gene>
    <name evidence="5" type="ORF">POL72_42735</name>
</gene>
<dbReference type="InterPro" id="IPR031325">
    <property type="entry name" value="RHS_repeat"/>
</dbReference>
<sequence>MATINYKYIATTRSNHFCPSPLPAVSTAPPPPPTGPVPSPFAYVALSSSATDTGERIEIGGAPVLLHGSTMDVEKPGNMPCQGTGGDVVTLVVNKACNVSTSSTTIKSSDRGIACTGDQVSLNAAGVAANVSQVSGVLLAADIIQATTANNTTVNMTVVLDPISVASGAMIDETTDISIPGLIPIDWKRLYSSSRIREHTPLGRGGWTHTYHQWIELDGDTLRLRDADGATITVSDTKPRKPAFHRGRRLVITRDLRGGATVFSLDTRLTRTFRPSGGRALLHEIANESGQKVVLEYDAERLARIIDAARRTIVITHDGDGHIVRLDVFPPGGEQRAPVHSILFAYSDDGELVRVIDPLGHAETYGYDDQRRLNRKTLPTGLSFHYLYDPESGRCIRSWGDGDLHAGDLTYDLQQGITHLTGNPEPRVFTWRPKDGSVIREATTDGLAVRDLEFDADGLLLKTKNAAGDPLTFTRDGRGNITRITDPLGRTIELEYSEDLLVRRRADGLTTEYGYDSRNQLTSVKYASGAFLKLTYDEQGRLAAVHGPDGLRGAFIYDEQHNAIEEHTPRGAVRRWRHDALGRPVVYTDPLGRVTRRDLDALGRPVALHMPDGTSVRFEHDALGRLTRRMDALGRVETFRYAGLKSPIEVTQPDGAIWSLSFDLNERLQQVKNPKGETFDLRYDRAGNLREYRSYDGRVCRARHGKNGGLARVENPDGTFRALRHDGAGAIVAEETPHGAVRIETPEELVVEHTVEDPAGEVRVRVERDPLGRVVAETQNGRTIRYAYDAQNRCIARHLPTGHVTRYAYDEEGNVSSLDHDGYRVEIHRNLAGSMIRKVFSSAGVEARREVDPMARPTRDWVGAAGRTLVDRLYTHDASGALVERNDLRWGVTHYHYDRLGMLLEASSSKGHESFAYDAGGSLKPAGSSWKTAPGGLLLRTEEASYTYDNANRRTRETRSDGETEYLWDCRGQLREVRRPDGTRVLFAYDAFSRRIRKEIVPPSAPNALESVEAPMPRVVEYLWDGLCLAAELDSERGVRIFVHEPGTMSPLLQQDGTKIYAVITDHLGTPTELIGPQGEVAWSARHSAFGRTVETVRPAGGPPVASPFRLLGQYHDEETELCYVRYRYFDPKTARFLSPDPLELFGGRNLFAFDGSPTTHADPLGLSCLVIGNPLHDSAVRYAIGRIAPNPANYRIVIHGEPHHVASSDVNGMSTTHTPDQLIQMIQAAGNYNGALLITLNSCNTGRMPNGVAQQVSGAFPNRNVCGPNDLVWGIGQHIAPPIGIGNSVTWAPTPQELADAKPDPTRPGQWNWFRNGNPHQESHNVYDQHTALTKTQPLNVSPPKDPLPFR</sequence>
<evidence type="ECO:0000313" key="5">
    <source>
        <dbReference type="EMBL" id="MDC0684514.1"/>
    </source>
</evidence>
<dbReference type="PRINTS" id="PR00394">
    <property type="entry name" value="RHSPROTEIN"/>
</dbReference>
<keyword evidence="6" id="KW-1185">Reference proteome</keyword>
<dbReference type="RefSeq" id="WP_272102642.1">
    <property type="nucleotide sequence ID" value="NZ_JAQNDK010000005.1"/>
</dbReference>
<organism evidence="5 6">
    <name type="scientific">Sorangium atrum</name>
    <dbReference type="NCBI Taxonomy" id="2995308"/>
    <lineage>
        <taxon>Bacteria</taxon>
        <taxon>Pseudomonadati</taxon>
        <taxon>Myxococcota</taxon>
        <taxon>Polyangia</taxon>
        <taxon>Polyangiales</taxon>
        <taxon>Polyangiaceae</taxon>
        <taxon>Sorangium</taxon>
    </lineage>
</organism>
<reference evidence="5 6" key="1">
    <citation type="submission" date="2023-01" db="EMBL/GenBank/DDBJ databases">
        <title>Minimal conservation of predation-associated metabolite biosynthetic gene clusters underscores biosynthetic potential of Myxococcota including descriptions for ten novel species: Archangium lansinium sp. nov., Myxococcus landrumus sp. nov., Nannocystis bai.</title>
        <authorList>
            <person name="Ahearne A."/>
            <person name="Stevens C."/>
            <person name="Dowd S."/>
        </authorList>
    </citation>
    <scope>NUCLEOTIDE SEQUENCE [LARGE SCALE GENOMIC DNA]</scope>
    <source>
        <strain evidence="5 6">WIWO2</strain>
    </source>
</reference>
<dbReference type="PANTHER" id="PTHR32305:SF15">
    <property type="entry name" value="PROTEIN RHSA-RELATED"/>
    <property type="match status" value="1"/>
</dbReference>
<proteinExistence type="predicted"/>
<dbReference type="PANTHER" id="PTHR32305">
    <property type="match status" value="1"/>
</dbReference>
<evidence type="ECO:0000313" key="6">
    <source>
        <dbReference type="Proteomes" id="UP001217485"/>
    </source>
</evidence>
<dbReference type="InterPro" id="IPR022385">
    <property type="entry name" value="Rhs_assc_core"/>
</dbReference>
<evidence type="ECO:0000259" key="4">
    <source>
        <dbReference type="Pfam" id="PF25023"/>
    </source>
</evidence>
<dbReference type="NCBIfam" id="TIGR01643">
    <property type="entry name" value="YD_repeat_2x"/>
    <property type="match status" value="7"/>
</dbReference>
<dbReference type="SUPFAM" id="SSF50969">
    <property type="entry name" value="YVTN repeat-like/Quinoprotein amine dehydrogenase"/>
    <property type="match status" value="1"/>
</dbReference>
<dbReference type="InterPro" id="IPR001826">
    <property type="entry name" value="RHS"/>
</dbReference>
<dbReference type="Pfam" id="PF03527">
    <property type="entry name" value="RHS"/>
    <property type="match status" value="1"/>
</dbReference>
<accession>A0ABT5CDJ7</accession>
<evidence type="ECO:0000256" key="1">
    <source>
        <dbReference type="ARBA" id="ARBA00022737"/>
    </source>
</evidence>
<evidence type="ECO:0000259" key="2">
    <source>
        <dbReference type="Pfam" id="PF03527"/>
    </source>
</evidence>
<keyword evidence="1" id="KW-0677">Repeat</keyword>
<dbReference type="EMBL" id="JAQNDK010000005">
    <property type="protein sequence ID" value="MDC0684514.1"/>
    <property type="molecule type" value="Genomic_DNA"/>
</dbReference>
<dbReference type="Pfam" id="PF20148">
    <property type="entry name" value="DUF6531"/>
    <property type="match status" value="1"/>
</dbReference>
<dbReference type="InterPro" id="IPR050708">
    <property type="entry name" value="T6SS_VgrG/RHS"/>
</dbReference>
<dbReference type="InterPro" id="IPR006530">
    <property type="entry name" value="YD"/>
</dbReference>
<protein>
    <submittedName>
        <fullName evidence="5">DUF6531 domain-containing protein</fullName>
    </submittedName>
</protein>
<dbReference type="Pfam" id="PF25023">
    <property type="entry name" value="TEN_YD-shell"/>
    <property type="match status" value="2"/>
</dbReference>
<comment type="caution">
    <text evidence="5">The sequence shown here is derived from an EMBL/GenBank/DDBJ whole genome shotgun (WGS) entry which is preliminary data.</text>
</comment>
<feature type="domain" description="RHS protein conserved region" evidence="2">
    <location>
        <begin position="1065"/>
        <end position="1095"/>
    </location>
</feature>
<dbReference type="InterPro" id="IPR045351">
    <property type="entry name" value="DUF6531"/>
</dbReference>
<feature type="domain" description="DUF6531" evidence="3">
    <location>
        <begin position="161"/>
        <end position="233"/>
    </location>
</feature>
<evidence type="ECO:0000259" key="3">
    <source>
        <dbReference type="Pfam" id="PF20148"/>
    </source>
</evidence>
<feature type="domain" description="Teneurin-like YD-shell" evidence="4">
    <location>
        <begin position="448"/>
        <end position="561"/>
    </location>
</feature>
<feature type="domain" description="Teneurin-like YD-shell" evidence="4">
    <location>
        <begin position="614"/>
        <end position="998"/>
    </location>
</feature>